<dbReference type="GeneID" id="88848425"/>
<keyword evidence="4" id="KW-1185">Reference proteome</keyword>
<protein>
    <recommendedName>
        <fullName evidence="2">DUF4179 domain-containing protein</fullName>
    </recommendedName>
</protein>
<name>A0A3G9K9I9_9ACTN</name>
<dbReference type="EMBL" id="AP019367">
    <property type="protein sequence ID" value="BBH49690.1"/>
    <property type="molecule type" value="Genomic_DNA"/>
</dbReference>
<evidence type="ECO:0000313" key="4">
    <source>
        <dbReference type="Proteomes" id="UP000273154"/>
    </source>
</evidence>
<evidence type="ECO:0000259" key="2">
    <source>
        <dbReference type="Pfam" id="PF13786"/>
    </source>
</evidence>
<accession>A0A3G9K9I9</accession>
<feature type="domain" description="DUF4179" evidence="2">
    <location>
        <begin position="68"/>
        <end position="149"/>
    </location>
</feature>
<feature type="transmembrane region" description="Helical" evidence="1">
    <location>
        <begin position="66"/>
        <end position="92"/>
    </location>
</feature>
<keyword evidence="1" id="KW-0472">Membrane</keyword>
<sequence length="394" mass="41437">MSSTLHSYTEALDNLSFSDNEKKRLVESLKAKTGARTTKASAERPATPAETAQVLRMPRHHRHHGWARIAAVAAALAIAVGGGTVAVAAGVLPAPSQVFADVFGTAPAQTEIIDKIGRPIGASATSNGVTITAQAVIGDANGCTVVFDITRDDGQPFDVTGLMMGRASENTDNKILALMFSSDDVTIDGATSIAGSSFIYNPDVSSNTTLRYVRQFDHVDFGSASSLNGQTCHVHLSDIESFAPEEYRAHVKSGENLASGTWDLTFELNYEDATVNLAAGQTTFAGNDATIDKVQVSPIGVTVDYTVAYQADLQGWEGGEESPQVSAEFEKIFGLPITVTFADGTTEDATRGGATSSENANGITSVSSSYTFTQLREPSDIVSVTVGDVTIPVK</sequence>
<evidence type="ECO:0000256" key="1">
    <source>
        <dbReference type="SAM" id="Phobius"/>
    </source>
</evidence>
<dbReference type="InterPro" id="IPR025436">
    <property type="entry name" value="DUF4179"/>
</dbReference>
<keyword evidence="1" id="KW-1133">Transmembrane helix</keyword>
<gene>
    <name evidence="3" type="ORF">Pcatena_02770</name>
</gene>
<dbReference type="RefSeq" id="WP_126420977.1">
    <property type="nucleotide sequence ID" value="NZ_AP019367.1"/>
</dbReference>
<reference evidence="4" key="1">
    <citation type="submission" date="2018-11" db="EMBL/GenBank/DDBJ databases">
        <title>Comparative genomics of Parolsenella catena and Libanicoccus massiliensis: Reclassification of Libanicoccus massiliensis as Parolsenella massiliensis comb. nov.</title>
        <authorList>
            <person name="Sakamoto M."/>
            <person name="Ikeyama N."/>
            <person name="Murakami T."/>
            <person name="Mori H."/>
            <person name="Yuki M."/>
            <person name="Ohkuma M."/>
        </authorList>
    </citation>
    <scope>NUCLEOTIDE SEQUENCE [LARGE SCALE GENOMIC DNA]</scope>
    <source>
        <strain evidence="4">JCM 31932</strain>
    </source>
</reference>
<dbReference type="KEGG" id="pcat:Pcatena_02770"/>
<organism evidence="3 4">
    <name type="scientific">Parolsenella catena</name>
    <dbReference type="NCBI Taxonomy" id="2003188"/>
    <lineage>
        <taxon>Bacteria</taxon>
        <taxon>Bacillati</taxon>
        <taxon>Actinomycetota</taxon>
        <taxon>Coriobacteriia</taxon>
        <taxon>Coriobacteriales</taxon>
        <taxon>Atopobiaceae</taxon>
        <taxon>Parolsenella</taxon>
    </lineage>
</organism>
<dbReference type="Proteomes" id="UP000273154">
    <property type="component" value="Chromosome"/>
</dbReference>
<dbReference type="Gene3D" id="2.60.40.1630">
    <property type="entry name" value="bacillus anthracis domain"/>
    <property type="match status" value="1"/>
</dbReference>
<evidence type="ECO:0000313" key="3">
    <source>
        <dbReference type="EMBL" id="BBH49690.1"/>
    </source>
</evidence>
<proteinExistence type="predicted"/>
<dbReference type="OrthoDB" id="3172935at2"/>
<keyword evidence="1" id="KW-0812">Transmembrane</keyword>
<dbReference type="Pfam" id="PF13786">
    <property type="entry name" value="DUF4179"/>
    <property type="match status" value="1"/>
</dbReference>
<dbReference type="AlphaFoldDB" id="A0A3G9K9I9"/>